<keyword evidence="1" id="KW-1133">Transmembrane helix</keyword>
<evidence type="ECO:0000313" key="3">
    <source>
        <dbReference type="EMBL" id="MBB4803937.1"/>
    </source>
</evidence>
<dbReference type="GO" id="GO:0016020">
    <property type="term" value="C:membrane"/>
    <property type="evidence" value="ECO:0007669"/>
    <property type="project" value="TreeGrafter"/>
</dbReference>
<dbReference type="AlphaFoldDB" id="A0A7W7J1A1"/>
<feature type="transmembrane region" description="Helical" evidence="1">
    <location>
        <begin position="12"/>
        <end position="34"/>
    </location>
</feature>
<proteinExistence type="predicted"/>
<dbReference type="InterPro" id="IPR050266">
    <property type="entry name" value="AB_hydrolase_sf"/>
</dbReference>
<dbReference type="SUPFAM" id="SSF53474">
    <property type="entry name" value="alpha/beta-Hydrolases"/>
    <property type="match status" value="1"/>
</dbReference>
<keyword evidence="1" id="KW-0812">Transmembrane</keyword>
<gene>
    <name evidence="3" type="ORF">HNP37_004017</name>
</gene>
<organism evidence="3 4">
    <name type="scientific">Flavobacterium nitrogenifigens</name>
    <dbReference type="NCBI Taxonomy" id="1617283"/>
    <lineage>
        <taxon>Bacteria</taxon>
        <taxon>Pseudomonadati</taxon>
        <taxon>Bacteroidota</taxon>
        <taxon>Flavobacteriia</taxon>
        <taxon>Flavobacteriales</taxon>
        <taxon>Flavobacteriaceae</taxon>
        <taxon>Flavobacterium</taxon>
    </lineage>
</organism>
<evidence type="ECO:0000313" key="4">
    <source>
        <dbReference type="Proteomes" id="UP000561681"/>
    </source>
</evidence>
<keyword evidence="1" id="KW-0472">Membrane</keyword>
<evidence type="ECO:0000256" key="1">
    <source>
        <dbReference type="SAM" id="Phobius"/>
    </source>
</evidence>
<dbReference type="Gene3D" id="3.40.50.1820">
    <property type="entry name" value="alpha/beta hydrolase"/>
    <property type="match status" value="1"/>
</dbReference>
<sequence length="324" mass="37317">MIKKIFKTLKIILFILLSLIAIGFVFEHISRFYFDRQRPDNSEFVTVEGRKIHYKKEGKGNCTIVFESGLGGDYLHWQDIQKKLSQKYTTISYDKAGILWSDPAKKTSLRRYTDDLKQLLEKTNCPKPYIIVGHSFGGITPRLFIEENMKNIGGIVFIDVSHPKQLKKSSDALKKSVQPPPKMLLSFFNEIGAIRILYSTNAFTSAVPKEHWFNRNVKHYFYRIFDGMMNELENDDKLMEEASQIDNFGSIPLTIITAKYPNGVEGAKDKNLEKEYLSIHNNLQKDLLHLSTKSTQVFAQKSGHYVTLQEPDLICNEIEKIAPR</sequence>
<protein>
    <submittedName>
        <fullName evidence="3">Pimeloyl-ACP methyl ester carboxylesterase</fullName>
    </submittedName>
</protein>
<dbReference type="EMBL" id="JACHLD010000007">
    <property type="protein sequence ID" value="MBB4803937.1"/>
    <property type="molecule type" value="Genomic_DNA"/>
</dbReference>
<comment type="caution">
    <text evidence="3">The sequence shown here is derived from an EMBL/GenBank/DDBJ whole genome shotgun (WGS) entry which is preliminary data.</text>
</comment>
<keyword evidence="4" id="KW-1185">Reference proteome</keyword>
<name>A0A7W7J1A1_9FLAO</name>
<dbReference type="InterPro" id="IPR029058">
    <property type="entry name" value="AB_hydrolase_fold"/>
</dbReference>
<evidence type="ECO:0000259" key="2">
    <source>
        <dbReference type="Pfam" id="PF00561"/>
    </source>
</evidence>
<reference evidence="3 4" key="1">
    <citation type="submission" date="2020-08" db="EMBL/GenBank/DDBJ databases">
        <title>Functional genomics of gut bacteria from endangered species of beetles.</title>
        <authorList>
            <person name="Carlos-Shanley C."/>
        </authorList>
    </citation>
    <scope>NUCLEOTIDE SEQUENCE [LARGE SCALE GENOMIC DNA]</scope>
    <source>
        <strain evidence="3 4">S00142</strain>
    </source>
</reference>
<dbReference type="PANTHER" id="PTHR43798:SF33">
    <property type="entry name" value="HYDROLASE, PUTATIVE (AFU_ORTHOLOGUE AFUA_2G14860)-RELATED"/>
    <property type="match status" value="1"/>
</dbReference>
<feature type="domain" description="AB hydrolase-1" evidence="2">
    <location>
        <begin position="64"/>
        <end position="164"/>
    </location>
</feature>
<dbReference type="Pfam" id="PF00561">
    <property type="entry name" value="Abhydrolase_1"/>
    <property type="match status" value="1"/>
</dbReference>
<accession>A0A7W7J1A1</accession>
<dbReference type="InterPro" id="IPR000073">
    <property type="entry name" value="AB_hydrolase_1"/>
</dbReference>
<dbReference type="Proteomes" id="UP000561681">
    <property type="component" value="Unassembled WGS sequence"/>
</dbReference>
<dbReference type="RefSeq" id="WP_184166173.1">
    <property type="nucleotide sequence ID" value="NZ_JACHLD010000007.1"/>
</dbReference>
<dbReference type="PANTHER" id="PTHR43798">
    <property type="entry name" value="MONOACYLGLYCEROL LIPASE"/>
    <property type="match status" value="1"/>
</dbReference>